<evidence type="ECO:0000313" key="2">
    <source>
        <dbReference type="Proteomes" id="UP001596405"/>
    </source>
</evidence>
<comment type="caution">
    <text evidence="1">The sequence shown here is derived from an EMBL/GenBank/DDBJ whole genome shotgun (WGS) entry which is preliminary data.</text>
</comment>
<protein>
    <submittedName>
        <fullName evidence="1">CZB domain-containing protein</fullName>
    </submittedName>
</protein>
<sequence>MLYTQVNLEQFDIQQARIKFILFKSKLRAILYGGDLDDAVLSPRENAFGKWLYSEALQKLSNNAEVRELEKLNMAFTRKASELISLYRKGKIEEARTGLREIEEYEEDLLRLLSLLQRNTAA</sequence>
<name>A0ABW2DNW7_9BACT</name>
<dbReference type="Proteomes" id="UP001596405">
    <property type="component" value="Unassembled WGS sequence"/>
</dbReference>
<accession>A0ABW2DNW7</accession>
<proteinExistence type="predicted"/>
<keyword evidence="2" id="KW-1185">Reference proteome</keyword>
<organism evidence="1 2">
    <name type="scientific">Rufibacter roseus</name>
    <dbReference type="NCBI Taxonomy" id="1567108"/>
    <lineage>
        <taxon>Bacteria</taxon>
        <taxon>Pseudomonadati</taxon>
        <taxon>Bacteroidota</taxon>
        <taxon>Cytophagia</taxon>
        <taxon>Cytophagales</taxon>
        <taxon>Hymenobacteraceae</taxon>
        <taxon>Rufibacter</taxon>
    </lineage>
</organism>
<dbReference type="Gene3D" id="1.20.120.30">
    <property type="entry name" value="Aspartate receptor, ligand-binding domain"/>
    <property type="match status" value="1"/>
</dbReference>
<gene>
    <name evidence="1" type="ORF">ACFQHR_14070</name>
</gene>
<reference evidence="2" key="1">
    <citation type="journal article" date="2019" name="Int. J. Syst. Evol. Microbiol.">
        <title>The Global Catalogue of Microorganisms (GCM) 10K type strain sequencing project: providing services to taxonomists for standard genome sequencing and annotation.</title>
        <authorList>
            <consortium name="The Broad Institute Genomics Platform"/>
            <consortium name="The Broad Institute Genome Sequencing Center for Infectious Disease"/>
            <person name="Wu L."/>
            <person name="Ma J."/>
        </authorList>
    </citation>
    <scope>NUCLEOTIDE SEQUENCE [LARGE SCALE GENOMIC DNA]</scope>
    <source>
        <strain evidence="2">CGMCC 4.7393</strain>
    </source>
</reference>
<dbReference type="RefSeq" id="WP_066623422.1">
    <property type="nucleotide sequence ID" value="NZ_JBHSYQ010000006.1"/>
</dbReference>
<dbReference type="EMBL" id="JBHSYQ010000006">
    <property type="protein sequence ID" value="MFC6998758.1"/>
    <property type="molecule type" value="Genomic_DNA"/>
</dbReference>
<evidence type="ECO:0000313" key="1">
    <source>
        <dbReference type="EMBL" id="MFC6998758.1"/>
    </source>
</evidence>